<reference evidence="1 2" key="2">
    <citation type="submission" date="2020-06" db="EMBL/GenBank/DDBJ databases">
        <title>Antribacter stalactiti gen. nov., sp. nov., a new member of the family Nacardiaceae isolated from a cave.</title>
        <authorList>
            <person name="Kim I.S."/>
        </authorList>
    </citation>
    <scope>NUCLEOTIDE SEQUENCE [LARGE SCALE GENOMIC DNA]</scope>
    <source>
        <strain evidence="1 2">YC2-7</strain>
    </source>
</reference>
<dbReference type="EMBL" id="VCQU01000002">
    <property type="protein sequence ID" value="NMN94698.1"/>
    <property type="molecule type" value="Genomic_DNA"/>
</dbReference>
<protein>
    <submittedName>
        <fullName evidence="1">DUF2630 family protein</fullName>
    </submittedName>
</protein>
<evidence type="ECO:0000313" key="2">
    <source>
        <dbReference type="Proteomes" id="UP000535543"/>
    </source>
</evidence>
<dbReference type="RefSeq" id="WP_169585435.1">
    <property type="nucleotide sequence ID" value="NZ_VCQU01000002.1"/>
</dbReference>
<dbReference type="Proteomes" id="UP000535543">
    <property type="component" value="Unassembled WGS sequence"/>
</dbReference>
<organism evidence="1 2">
    <name type="scientific">Antrihabitans stalactiti</name>
    <dbReference type="NCBI Taxonomy" id="2584121"/>
    <lineage>
        <taxon>Bacteria</taxon>
        <taxon>Bacillati</taxon>
        <taxon>Actinomycetota</taxon>
        <taxon>Actinomycetes</taxon>
        <taxon>Mycobacteriales</taxon>
        <taxon>Nocardiaceae</taxon>
        <taxon>Antrihabitans</taxon>
    </lineage>
</organism>
<name>A0A848KB29_9NOCA</name>
<keyword evidence="2" id="KW-1185">Reference proteome</keyword>
<sequence length="81" mass="9155">MSESDILARIKELVDSEHDLRTKTEAGELDPATEHKQLAQLEVLLDQCWDLLRQRRARIDAGLAPDDAKVQSAIQVEGYLQ</sequence>
<dbReference type="AlphaFoldDB" id="A0A848KB29"/>
<reference evidence="1 2" key="1">
    <citation type="submission" date="2019-05" db="EMBL/GenBank/DDBJ databases">
        <authorList>
            <person name="Lee S.D."/>
        </authorList>
    </citation>
    <scope>NUCLEOTIDE SEQUENCE [LARGE SCALE GENOMIC DNA]</scope>
    <source>
        <strain evidence="1 2">YC2-7</strain>
    </source>
</reference>
<proteinExistence type="predicted"/>
<dbReference type="Pfam" id="PF10944">
    <property type="entry name" value="DUF2630"/>
    <property type="match status" value="1"/>
</dbReference>
<gene>
    <name evidence="1" type="ORF">FGL95_06565</name>
</gene>
<dbReference type="InterPro" id="IPR020311">
    <property type="entry name" value="Uncharacterised_Rv0898c"/>
</dbReference>
<evidence type="ECO:0000313" key="1">
    <source>
        <dbReference type="EMBL" id="NMN94698.1"/>
    </source>
</evidence>
<comment type="caution">
    <text evidence="1">The sequence shown here is derived from an EMBL/GenBank/DDBJ whole genome shotgun (WGS) entry which is preliminary data.</text>
</comment>
<accession>A0A848KB29</accession>